<comment type="catalytic activity">
    <reaction evidence="12">
        <text>RX + glutathione = an S-substituted glutathione + a halide anion + H(+)</text>
        <dbReference type="Rhea" id="RHEA:16437"/>
        <dbReference type="ChEBI" id="CHEBI:15378"/>
        <dbReference type="ChEBI" id="CHEBI:16042"/>
        <dbReference type="ChEBI" id="CHEBI:17792"/>
        <dbReference type="ChEBI" id="CHEBI:57925"/>
        <dbReference type="ChEBI" id="CHEBI:90779"/>
        <dbReference type="EC" id="2.5.1.18"/>
    </reaction>
    <physiologicalReaction direction="left-to-right" evidence="12">
        <dbReference type="Rhea" id="RHEA:16438"/>
    </physiologicalReaction>
</comment>
<feature type="transmembrane region" description="Helical" evidence="13">
    <location>
        <begin position="119"/>
        <end position="139"/>
    </location>
</feature>
<evidence type="ECO:0000256" key="10">
    <source>
        <dbReference type="ARBA" id="ARBA00038540"/>
    </source>
</evidence>
<evidence type="ECO:0000256" key="13">
    <source>
        <dbReference type="SAM" id="Phobius"/>
    </source>
</evidence>
<evidence type="ECO:0000256" key="2">
    <source>
        <dbReference type="ARBA" id="ARBA00004477"/>
    </source>
</evidence>
<dbReference type="PANTHER" id="PTHR10689:SF6">
    <property type="entry name" value="MICROSOMAL GLUTATHIONE S-TRANSFERASE 1"/>
    <property type="match status" value="1"/>
</dbReference>
<evidence type="ECO:0000256" key="12">
    <source>
        <dbReference type="ARBA" id="ARBA00049385"/>
    </source>
</evidence>
<evidence type="ECO:0000256" key="11">
    <source>
        <dbReference type="ARBA" id="ARBA00039397"/>
    </source>
</evidence>
<dbReference type="PANTHER" id="PTHR10689">
    <property type="entry name" value="MICROSOMAL GLUTATHIONE S-TRANSFERASE 1"/>
    <property type="match status" value="1"/>
</dbReference>
<keyword evidence="9 13" id="KW-0472">Membrane</keyword>
<name>A0ABX0PRI3_9GAMM</name>
<evidence type="ECO:0000256" key="9">
    <source>
        <dbReference type="ARBA" id="ARBA00023136"/>
    </source>
</evidence>
<keyword evidence="7 13" id="KW-1133">Transmembrane helix</keyword>
<keyword evidence="15" id="KW-1185">Reference proteome</keyword>
<evidence type="ECO:0000256" key="1">
    <source>
        <dbReference type="ARBA" id="ARBA00003701"/>
    </source>
</evidence>
<dbReference type="InterPro" id="IPR040162">
    <property type="entry name" value="MGST1-like"/>
</dbReference>
<accession>A0ABX0PRI3</accession>
<dbReference type="InterPro" id="IPR001129">
    <property type="entry name" value="Membr-assoc_MAPEG"/>
</dbReference>
<organism evidence="14 15">
    <name type="scientific">Billgrantia bachuensis</name>
    <dbReference type="NCBI Taxonomy" id="2717286"/>
    <lineage>
        <taxon>Bacteria</taxon>
        <taxon>Pseudomonadati</taxon>
        <taxon>Pseudomonadota</taxon>
        <taxon>Gammaproteobacteria</taxon>
        <taxon>Oceanospirillales</taxon>
        <taxon>Halomonadaceae</taxon>
        <taxon>Billgrantia</taxon>
    </lineage>
</organism>
<comment type="caution">
    <text evidence="14">The sequence shown here is derived from an EMBL/GenBank/DDBJ whole genome shotgun (WGS) entry which is preliminary data.</text>
</comment>
<evidence type="ECO:0000313" key="15">
    <source>
        <dbReference type="Proteomes" id="UP001318321"/>
    </source>
</evidence>
<reference evidence="14 15" key="1">
    <citation type="submission" date="2020-03" db="EMBL/GenBank/DDBJ databases">
        <title>Identification of Halomonas strains.</title>
        <authorList>
            <person name="Xiao Z."/>
            <person name="Dong F."/>
            <person name="Wang Z."/>
            <person name="Zhao J.-Y."/>
        </authorList>
    </citation>
    <scope>NUCLEOTIDE SEQUENCE [LARGE SCALE GENOMIC DNA]</scope>
    <source>
        <strain evidence="14 15">DX6</strain>
    </source>
</reference>
<dbReference type="Proteomes" id="UP001318321">
    <property type="component" value="Unassembled WGS sequence"/>
</dbReference>
<dbReference type="InterPro" id="IPR023352">
    <property type="entry name" value="MAPEG-like_dom_sf"/>
</dbReference>
<evidence type="ECO:0000256" key="8">
    <source>
        <dbReference type="ARBA" id="ARBA00022990"/>
    </source>
</evidence>
<comment type="subunit">
    <text evidence="10">Homotrimer; The trimer binds only one molecule of glutathione.</text>
</comment>
<evidence type="ECO:0000313" key="14">
    <source>
        <dbReference type="EMBL" id="NIC04858.1"/>
    </source>
</evidence>
<comment type="subcellular location">
    <subcellularLocation>
        <location evidence="2">Endoplasmic reticulum membrane</location>
        <topology evidence="2">Multi-pass membrane protein</topology>
    </subcellularLocation>
</comment>
<evidence type="ECO:0000256" key="4">
    <source>
        <dbReference type="ARBA" id="ARBA00022679"/>
    </source>
</evidence>
<dbReference type="SUPFAM" id="SSF161084">
    <property type="entry name" value="MAPEG domain-like"/>
    <property type="match status" value="1"/>
</dbReference>
<dbReference type="EC" id="2.5.1.18" evidence="3"/>
<keyword evidence="4" id="KW-0808">Transferase</keyword>
<evidence type="ECO:0000256" key="3">
    <source>
        <dbReference type="ARBA" id="ARBA00012452"/>
    </source>
</evidence>
<dbReference type="EMBL" id="JAAQTO010000013">
    <property type="protein sequence ID" value="NIC04858.1"/>
    <property type="molecule type" value="Genomic_DNA"/>
</dbReference>
<proteinExistence type="predicted"/>
<dbReference type="RefSeq" id="WP_167111805.1">
    <property type="nucleotide sequence ID" value="NZ_JAAQTO010000013.1"/>
</dbReference>
<keyword evidence="6" id="KW-0256">Endoplasmic reticulum</keyword>
<keyword evidence="8" id="KW-0007">Acetylation</keyword>
<evidence type="ECO:0000256" key="6">
    <source>
        <dbReference type="ARBA" id="ARBA00022824"/>
    </source>
</evidence>
<keyword evidence="5 13" id="KW-0812">Transmembrane</keyword>
<gene>
    <name evidence="14" type="ORF">HBJ55_05405</name>
</gene>
<protein>
    <recommendedName>
        <fullName evidence="11">Microsomal glutathione S-transferase 1</fullName>
        <ecNumber evidence="3">2.5.1.18</ecNumber>
    </recommendedName>
</protein>
<evidence type="ECO:0000256" key="5">
    <source>
        <dbReference type="ARBA" id="ARBA00022692"/>
    </source>
</evidence>
<feature type="transmembrane region" description="Helical" evidence="13">
    <location>
        <begin position="6"/>
        <end position="25"/>
    </location>
</feature>
<evidence type="ECO:0000256" key="7">
    <source>
        <dbReference type="ARBA" id="ARBA00022989"/>
    </source>
</evidence>
<comment type="function">
    <text evidence="1">Conjugation of reduced glutathione to a wide number of exogenous and endogenous hydrophobic electrophiles.</text>
</comment>
<dbReference type="Pfam" id="PF01124">
    <property type="entry name" value="MAPEG"/>
    <property type="match status" value="1"/>
</dbReference>
<dbReference type="Gene3D" id="1.20.120.550">
    <property type="entry name" value="Membrane associated eicosanoid/glutathione metabolism-like domain"/>
    <property type="match status" value="1"/>
</dbReference>
<sequence>MNEVVHWYAVSTVLLFVKMFAISLFQGYHRIGKRTFKTPEDAALVGRQAAAEELPQVQRAANAWRNDLENIPIFLALGVVYVWVEASPILAPWLFLLFTAARYLHTIFYLSALQPWRTVAYGVGIVSLLVMCALIVAALF</sequence>